<gene>
    <name evidence="1" type="ORF">AWB80_07566</name>
</gene>
<sequence>MATTLHFWFRRKYNLAPTDDRFLDATVEQIETEYWAHHYVENPAKEESEDDDFDLDAELADADAKADTGVEDPNDWETIE</sequence>
<reference evidence="1" key="1">
    <citation type="submission" date="2016-01" db="EMBL/GenBank/DDBJ databases">
        <authorList>
            <person name="Peeters C."/>
        </authorList>
    </citation>
    <scope>NUCLEOTIDE SEQUENCE [LARGE SCALE GENOMIC DNA]</scope>
    <source>
        <strain evidence="1">LMG 29323</strain>
    </source>
</reference>
<organism evidence="1 2">
    <name type="scientific">Caballeronia pedi</name>
    <dbReference type="NCBI Taxonomy" id="1777141"/>
    <lineage>
        <taxon>Bacteria</taxon>
        <taxon>Pseudomonadati</taxon>
        <taxon>Pseudomonadota</taxon>
        <taxon>Betaproteobacteria</taxon>
        <taxon>Burkholderiales</taxon>
        <taxon>Burkholderiaceae</taxon>
        <taxon>Caballeronia</taxon>
    </lineage>
</organism>
<name>A0A158DW67_9BURK</name>
<accession>A0A158DW67</accession>
<dbReference type="Proteomes" id="UP000054911">
    <property type="component" value="Unassembled WGS sequence"/>
</dbReference>
<evidence type="ECO:0000313" key="1">
    <source>
        <dbReference type="EMBL" id="SAK98660.1"/>
    </source>
</evidence>
<keyword evidence="2" id="KW-1185">Reference proteome</keyword>
<evidence type="ECO:0000313" key="2">
    <source>
        <dbReference type="Proteomes" id="UP000054911"/>
    </source>
</evidence>
<dbReference type="STRING" id="1777141.AWB80_07566"/>
<dbReference type="RefSeq" id="WP_143328224.1">
    <property type="nucleotide sequence ID" value="NZ_FCOE02000050.1"/>
</dbReference>
<protein>
    <submittedName>
        <fullName evidence="1">Uncharacterized protein</fullName>
    </submittedName>
</protein>
<dbReference type="OrthoDB" id="7376651at2"/>
<proteinExistence type="predicted"/>
<comment type="caution">
    <text evidence="1">The sequence shown here is derived from an EMBL/GenBank/DDBJ whole genome shotgun (WGS) entry which is preliminary data.</text>
</comment>
<dbReference type="EMBL" id="FCOE02000050">
    <property type="protein sequence ID" value="SAK98660.1"/>
    <property type="molecule type" value="Genomic_DNA"/>
</dbReference>
<dbReference type="AlphaFoldDB" id="A0A158DW67"/>